<dbReference type="InterPro" id="IPR050109">
    <property type="entry name" value="HTH-type_TetR-like_transc_reg"/>
</dbReference>
<feature type="domain" description="HTH tetR-type" evidence="6">
    <location>
        <begin position="8"/>
        <end position="68"/>
    </location>
</feature>
<dbReference type="AlphaFoldDB" id="A0A3E0HEK2"/>
<sequence>MPRPSVEAERKAQILSATCAVIAESGIHDLRLTDVAKRAGVSSGIIHYYFASKQALLHAAFEHNFRHSLERRAAVLASGGDPLELLVQLVESYAPLDPESVAAWRVWAELWVHGLREPELQELNESIYGDWRHTVVALVRDAQDQGLIEDGDPVLVANTVVAMIDGLAIQVLLGSRNMTVERMRATCRAYLAGLAPDRRKNAGVTA</sequence>
<proteinExistence type="predicted"/>
<dbReference type="GO" id="GO:0003700">
    <property type="term" value="F:DNA-binding transcription factor activity"/>
    <property type="evidence" value="ECO:0007669"/>
    <property type="project" value="TreeGrafter"/>
</dbReference>
<name>A0A3E0HEK2_9PSEU</name>
<dbReference type="GO" id="GO:0000976">
    <property type="term" value="F:transcription cis-regulatory region binding"/>
    <property type="evidence" value="ECO:0007669"/>
    <property type="project" value="TreeGrafter"/>
</dbReference>
<dbReference type="Proteomes" id="UP000256269">
    <property type="component" value="Unassembled WGS sequence"/>
</dbReference>
<gene>
    <name evidence="7" type="ORF">BCF44_109244</name>
</gene>
<dbReference type="Pfam" id="PF00440">
    <property type="entry name" value="TetR_N"/>
    <property type="match status" value="1"/>
</dbReference>
<dbReference type="PROSITE" id="PS50977">
    <property type="entry name" value="HTH_TETR_2"/>
    <property type="match status" value="1"/>
</dbReference>
<dbReference type="Gene3D" id="1.10.357.10">
    <property type="entry name" value="Tetracycline Repressor, domain 2"/>
    <property type="match status" value="1"/>
</dbReference>
<evidence type="ECO:0000256" key="3">
    <source>
        <dbReference type="ARBA" id="ARBA00023125"/>
    </source>
</evidence>
<keyword evidence="4" id="KW-0804">Transcription</keyword>
<evidence type="ECO:0000256" key="5">
    <source>
        <dbReference type="PROSITE-ProRule" id="PRU00335"/>
    </source>
</evidence>
<dbReference type="PANTHER" id="PTHR30055:SF228">
    <property type="entry name" value="TRANSCRIPTIONAL REGULATOR-RELATED"/>
    <property type="match status" value="1"/>
</dbReference>
<evidence type="ECO:0000256" key="4">
    <source>
        <dbReference type="ARBA" id="ARBA00023163"/>
    </source>
</evidence>
<dbReference type="RefSeq" id="WP_116177322.1">
    <property type="nucleotide sequence ID" value="NZ_CP144375.1"/>
</dbReference>
<dbReference type="PRINTS" id="PR00455">
    <property type="entry name" value="HTHTETR"/>
</dbReference>
<dbReference type="InterPro" id="IPR001647">
    <property type="entry name" value="HTH_TetR"/>
</dbReference>
<dbReference type="SUPFAM" id="SSF48498">
    <property type="entry name" value="Tetracyclin repressor-like, C-terminal domain"/>
    <property type="match status" value="1"/>
</dbReference>
<evidence type="ECO:0000256" key="2">
    <source>
        <dbReference type="ARBA" id="ARBA00023015"/>
    </source>
</evidence>
<evidence type="ECO:0000313" key="7">
    <source>
        <dbReference type="EMBL" id="REH43701.1"/>
    </source>
</evidence>
<organism evidence="7 8">
    <name type="scientific">Kutzneria buriramensis</name>
    <dbReference type="NCBI Taxonomy" id="1045776"/>
    <lineage>
        <taxon>Bacteria</taxon>
        <taxon>Bacillati</taxon>
        <taxon>Actinomycetota</taxon>
        <taxon>Actinomycetes</taxon>
        <taxon>Pseudonocardiales</taxon>
        <taxon>Pseudonocardiaceae</taxon>
        <taxon>Kutzneria</taxon>
    </lineage>
</organism>
<dbReference type="SUPFAM" id="SSF46689">
    <property type="entry name" value="Homeodomain-like"/>
    <property type="match status" value="1"/>
</dbReference>
<evidence type="ECO:0000313" key="8">
    <source>
        <dbReference type="Proteomes" id="UP000256269"/>
    </source>
</evidence>
<dbReference type="OrthoDB" id="3288227at2"/>
<keyword evidence="1" id="KW-0678">Repressor</keyword>
<keyword evidence="8" id="KW-1185">Reference proteome</keyword>
<protein>
    <submittedName>
        <fullName evidence="7">AcrR family transcriptional regulator</fullName>
    </submittedName>
</protein>
<accession>A0A3E0HEK2</accession>
<feature type="DNA-binding region" description="H-T-H motif" evidence="5">
    <location>
        <begin position="31"/>
        <end position="50"/>
    </location>
</feature>
<comment type="caution">
    <text evidence="7">The sequence shown here is derived from an EMBL/GenBank/DDBJ whole genome shotgun (WGS) entry which is preliminary data.</text>
</comment>
<evidence type="ECO:0000256" key="1">
    <source>
        <dbReference type="ARBA" id="ARBA00022491"/>
    </source>
</evidence>
<dbReference type="EMBL" id="QUNO01000009">
    <property type="protein sequence ID" value="REH43701.1"/>
    <property type="molecule type" value="Genomic_DNA"/>
</dbReference>
<dbReference type="Pfam" id="PF13977">
    <property type="entry name" value="TetR_C_6"/>
    <property type="match status" value="1"/>
</dbReference>
<dbReference type="InterPro" id="IPR009057">
    <property type="entry name" value="Homeodomain-like_sf"/>
</dbReference>
<dbReference type="PANTHER" id="PTHR30055">
    <property type="entry name" value="HTH-TYPE TRANSCRIPTIONAL REGULATOR RUTR"/>
    <property type="match status" value="1"/>
</dbReference>
<dbReference type="InterPro" id="IPR036271">
    <property type="entry name" value="Tet_transcr_reg_TetR-rel_C_sf"/>
</dbReference>
<evidence type="ECO:0000259" key="6">
    <source>
        <dbReference type="PROSITE" id="PS50977"/>
    </source>
</evidence>
<dbReference type="InterPro" id="IPR039538">
    <property type="entry name" value="BetI_C"/>
</dbReference>
<keyword evidence="2" id="KW-0805">Transcription regulation</keyword>
<reference evidence="7 8" key="1">
    <citation type="submission" date="2018-08" db="EMBL/GenBank/DDBJ databases">
        <title>Genomic Encyclopedia of Archaeal and Bacterial Type Strains, Phase II (KMG-II): from individual species to whole genera.</title>
        <authorList>
            <person name="Goeker M."/>
        </authorList>
    </citation>
    <scope>NUCLEOTIDE SEQUENCE [LARGE SCALE GENOMIC DNA]</scope>
    <source>
        <strain evidence="7 8">DSM 45791</strain>
    </source>
</reference>
<keyword evidence="3 5" id="KW-0238">DNA-binding</keyword>